<evidence type="ECO:0000313" key="3">
    <source>
        <dbReference type="Proteomes" id="UP001419268"/>
    </source>
</evidence>
<keyword evidence="1" id="KW-0472">Membrane</keyword>
<dbReference type="Proteomes" id="UP001419268">
    <property type="component" value="Unassembled WGS sequence"/>
</dbReference>
<feature type="transmembrane region" description="Helical" evidence="1">
    <location>
        <begin position="118"/>
        <end position="135"/>
    </location>
</feature>
<sequence>MGLAERSTRGVAIAGAKAVHSWGWIMEVGPPPAGGGIIQKAPAGTVFGPITLPSLLNAHIGTNPCGAIGVGGPNPDEIVRFVTGPMSWEFSTSSVAVAVGVAVVVVVVIVSVSVSPPRFLFVLLLLVVVVVLDFLEGSGMGDLRAPTTEEAVAGTVPVPVAAMMEGSAFSRSQRTVSPSDLWPSSRVNWKIRAAQIAGMRILRPRPSTFAWRSLDAFFSGATADFLICCGGGGSSVSVVGSSFMAVCGGCGGGAAPLKGLTTSFPLIF</sequence>
<dbReference type="EMBL" id="JBBNAG010000011">
    <property type="protein sequence ID" value="KAK9094657.1"/>
    <property type="molecule type" value="Genomic_DNA"/>
</dbReference>
<keyword evidence="3" id="KW-1185">Reference proteome</keyword>
<organism evidence="2 3">
    <name type="scientific">Stephania cephalantha</name>
    <dbReference type="NCBI Taxonomy" id="152367"/>
    <lineage>
        <taxon>Eukaryota</taxon>
        <taxon>Viridiplantae</taxon>
        <taxon>Streptophyta</taxon>
        <taxon>Embryophyta</taxon>
        <taxon>Tracheophyta</taxon>
        <taxon>Spermatophyta</taxon>
        <taxon>Magnoliopsida</taxon>
        <taxon>Ranunculales</taxon>
        <taxon>Menispermaceae</taxon>
        <taxon>Menispermoideae</taxon>
        <taxon>Cissampelideae</taxon>
        <taxon>Stephania</taxon>
    </lineage>
</organism>
<comment type="caution">
    <text evidence="2">The sequence shown here is derived from an EMBL/GenBank/DDBJ whole genome shotgun (WGS) entry which is preliminary data.</text>
</comment>
<gene>
    <name evidence="2" type="ORF">Scep_026126</name>
</gene>
<protein>
    <submittedName>
        <fullName evidence="2">Uncharacterized protein</fullName>
    </submittedName>
</protein>
<feature type="transmembrane region" description="Helical" evidence="1">
    <location>
        <begin position="90"/>
        <end position="112"/>
    </location>
</feature>
<keyword evidence="1" id="KW-1133">Transmembrane helix</keyword>
<evidence type="ECO:0000256" key="1">
    <source>
        <dbReference type="SAM" id="Phobius"/>
    </source>
</evidence>
<proteinExistence type="predicted"/>
<accession>A0AAP0EMR8</accession>
<evidence type="ECO:0000313" key="2">
    <source>
        <dbReference type="EMBL" id="KAK9094657.1"/>
    </source>
</evidence>
<reference evidence="2 3" key="1">
    <citation type="submission" date="2024-01" db="EMBL/GenBank/DDBJ databases">
        <title>Genome assemblies of Stephania.</title>
        <authorList>
            <person name="Yang L."/>
        </authorList>
    </citation>
    <scope>NUCLEOTIDE SEQUENCE [LARGE SCALE GENOMIC DNA]</scope>
    <source>
        <strain evidence="2">JXDWG</strain>
        <tissue evidence="2">Leaf</tissue>
    </source>
</reference>
<name>A0AAP0EMR8_9MAGN</name>
<dbReference type="AlphaFoldDB" id="A0AAP0EMR8"/>
<keyword evidence="1" id="KW-0812">Transmembrane</keyword>